<dbReference type="PANTHER" id="PTHR44215">
    <property type="entry name" value="WD REPEAT-CONTAINING PROTEIN 75"/>
    <property type="match status" value="1"/>
</dbReference>
<feature type="compositionally biased region" description="Basic and acidic residues" evidence="9">
    <location>
        <begin position="1"/>
        <end position="20"/>
    </location>
</feature>
<evidence type="ECO:0000256" key="6">
    <source>
        <dbReference type="ARBA" id="ARBA00023163"/>
    </source>
</evidence>
<dbReference type="PANTHER" id="PTHR44215:SF1">
    <property type="entry name" value="WD REPEAT-CONTAINING PROTEIN 75"/>
    <property type="match status" value="1"/>
</dbReference>
<feature type="compositionally biased region" description="Basic and acidic residues" evidence="9">
    <location>
        <begin position="49"/>
        <end position="73"/>
    </location>
</feature>
<dbReference type="EMBL" id="MU003778">
    <property type="protein sequence ID" value="KAF2723151.1"/>
    <property type="molecule type" value="Genomic_DNA"/>
</dbReference>
<keyword evidence="11" id="KW-1185">Reference proteome</keyword>
<evidence type="ECO:0000256" key="3">
    <source>
        <dbReference type="ARBA" id="ARBA00022552"/>
    </source>
</evidence>
<dbReference type="InterPro" id="IPR036322">
    <property type="entry name" value="WD40_repeat_dom_sf"/>
</dbReference>
<dbReference type="PROSITE" id="PS50294">
    <property type="entry name" value="WD_REPEATS_REGION"/>
    <property type="match status" value="1"/>
</dbReference>
<protein>
    <submittedName>
        <fullName evidence="10">WD40 repeat-like protein</fullName>
    </submittedName>
</protein>
<keyword evidence="7" id="KW-0539">Nucleus</keyword>
<keyword evidence="3" id="KW-0698">rRNA processing</keyword>
<evidence type="ECO:0000256" key="8">
    <source>
        <dbReference type="PROSITE-ProRule" id="PRU00221"/>
    </source>
</evidence>
<dbReference type="GO" id="GO:0045943">
    <property type="term" value="P:positive regulation of transcription by RNA polymerase I"/>
    <property type="evidence" value="ECO:0007669"/>
    <property type="project" value="InterPro"/>
</dbReference>
<organism evidence="10 11">
    <name type="scientific">Polychaeton citri CBS 116435</name>
    <dbReference type="NCBI Taxonomy" id="1314669"/>
    <lineage>
        <taxon>Eukaryota</taxon>
        <taxon>Fungi</taxon>
        <taxon>Dikarya</taxon>
        <taxon>Ascomycota</taxon>
        <taxon>Pezizomycotina</taxon>
        <taxon>Dothideomycetes</taxon>
        <taxon>Dothideomycetidae</taxon>
        <taxon>Capnodiales</taxon>
        <taxon>Capnodiaceae</taxon>
        <taxon>Polychaeton</taxon>
    </lineage>
</organism>
<evidence type="ECO:0000256" key="5">
    <source>
        <dbReference type="ARBA" id="ARBA00022737"/>
    </source>
</evidence>
<proteinExistence type="predicted"/>
<comment type="subcellular location">
    <subcellularLocation>
        <location evidence="1">Nucleus</location>
        <location evidence="1">Nucleolus</location>
    </subcellularLocation>
</comment>
<reference evidence="10" key="1">
    <citation type="journal article" date="2020" name="Stud. Mycol.">
        <title>101 Dothideomycetes genomes: a test case for predicting lifestyles and emergence of pathogens.</title>
        <authorList>
            <person name="Haridas S."/>
            <person name="Albert R."/>
            <person name="Binder M."/>
            <person name="Bloem J."/>
            <person name="Labutti K."/>
            <person name="Salamov A."/>
            <person name="Andreopoulos B."/>
            <person name="Baker S."/>
            <person name="Barry K."/>
            <person name="Bills G."/>
            <person name="Bluhm B."/>
            <person name="Cannon C."/>
            <person name="Castanera R."/>
            <person name="Culley D."/>
            <person name="Daum C."/>
            <person name="Ezra D."/>
            <person name="Gonzalez J."/>
            <person name="Henrissat B."/>
            <person name="Kuo A."/>
            <person name="Liang C."/>
            <person name="Lipzen A."/>
            <person name="Lutzoni F."/>
            <person name="Magnuson J."/>
            <person name="Mondo S."/>
            <person name="Nolan M."/>
            <person name="Ohm R."/>
            <person name="Pangilinan J."/>
            <person name="Park H.-J."/>
            <person name="Ramirez L."/>
            <person name="Alfaro M."/>
            <person name="Sun H."/>
            <person name="Tritt A."/>
            <person name="Yoshinaga Y."/>
            <person name="Zwiers L.-H."/>
            <person name="Turgeon B."/>
            <person name="Goodwin S."/>
            <person name="Spatafora J."/>
            <person name="Crous P."/>
            <person name="Grigoriev I."/>
        </authorList>
    </citation>
    <scope>NUCLEOTIDE SEQUENCE</scope>
    <source>
        <strain evidence="10">CBS 116435</strain>
    </source>
</reference>
<dbReference type="GO" id="GO:0003723">
    <property type="term" value="F:RNA binding"/>
    <property type="evidence" value="ECO:0007669"/>
    <property type="project" value="InterPro"/>
</dbReference>
<dbReference type="Proteomes" id="UP000799441">
    <property type="component" value="Unassembled WGS sequence"/>
</dbReference>
<comment type="caution">
    <text evidence="10">The sequence shown here is derived from an EMBL/GenBank/DDBJ whole genome shotgun (WGS) entry which is preliminary data.</text>
</comment>
<dbReference type="InterPro" id="IPR015943">
    <property type="entry name" value="WD40/YVTN_repeat-like_dom_sf"/>
</dbReference>
<feature type="repeat" description="WD" evidence="8">
    <location>
        <begin position="513"/>
        <end position="554"/>
    </location>
</feature>
<evidence type="ECO:0000256" key="2">
    <source>
        <dbReference type="ARBA" id="ARBA00022517"/>
    </source>
</evidence>
<evidence type="ECO:0000256" key="9">
    <source>
        <dbReference type="SAM" id="MobiDB-lite"/>
    </source>
</evidence>
<dbReference type="SUPFAM" id="SSF50978">
    <property type="entry name" value="WD40 repeat-like"/>
    <property type="match status" value="1"/>
</dbReference>
<dbReference type="Pfam" id="PF00400">
    <property type="entry name" value="WD40"/>
    <property type="match status" value="1"/>
</dbReference>
<dbReference type="Gene3D" id="2.130.10.10">
    <property type="entry name" value="YVTN repeat-like/Quinoprotein amine dehydrogenase"/>
    <property type="match status" value="3"/>
</dbReference>
<keyword evidence="5" id="KW-0677">Repeat</keyword>
<evidence type="ECO:0000256" key="7">
    <source>
        <dbReference type="ARBA" id="ARBA00023242"/>
    </source>
</evidence>
<feature type="compositionally biased region" description="Basic residues" evidence="9">
    <location>
        <begin position="29"/>
        <end position="39"/>
    </location>
</feature>
<dbReference type="GO" id="GO:0006364">
    <property type="term" value="P:rRNA processing"/>
    <property type="evidence" value="ECO:0007669"/>
    <property type="project" value="UniProtKB-KW"/>
</dbReference>
<keyword evidence="4 8" id="KW-0853">WD repeat</keyword>
<keyword evidence="6" id="KW-0804">Transcription</keyword>
<dbReference type="Pfam" id="PF23869">
    <property type="entry name" value="Beta-prop_WDR75_1st"/>
    <property type="match status" value="1"/>
</dbReference>
<accession>A0A9P4US03</accession>
<name>A0A9P4US03_9PEZI</name>
<dbReference type="InterPro" id="IPR053826">
    <property type="entry name" value="WDR75"/>
</dbReference>
<dbReference type="InterPro" id="IPR001680">
    <property type="entry name" value="WD40_rpt"/>
</dbReference>
<dbReference type="AlphaFoldDB" id="A0A9P4US03"/>
<evidence type="ECO:0000256" key="4">
    <source>
        <dbReference type="ARBA" id="ARBA00022574"/>
    </source>
</evidence>
<dbReference type="SMART" id="SM00320">
    <property type="entry name" value="WD40"/>
    <property type="match status" value="2"/>
</dbReference>
<dbReference type="OrthoDB" id="4096at2759"/>
<evidence type="ECO:0000256" key="1">
    <source>
        <dbReference type="ARBA" id="ARBA00004604"/>
    </source>
</evidence>
<sequence>MPGDSRQDSLSQDKKRKIEDSEPATASLQKRRRRNRPKKSQTSPSIEDNLAKHQEHPIDPVASKDKSENKDRAPSLPNDGLSRRKQTKKQEQLPNDAEVIPETEHTNTSPPSITPKSTPTGQIARAMSPKPLARQDNDASLGAGAGMETPVKFNRSQRRFQAGSKTADLPVKPVVAKEGKRGKQKAQLGFNTQVGNLETLGLSKKERRALIPQVQTASLANGTDAVAENQGTKLSKTQRRSMNGVGNQVTSLSINASVDLRPSPWVLSPAKGGRILAHDPVFLRDPDGKEYIAASNHREVQLWSCANSALVRSLTPPAGRMVRTFAGSVQDWRWVHVGLDDSTSVLWNWATGDIENIERFGGGWHKNRTILAMTRSSVGSSEQTFRIDQKGQHFFIGAPPKDLYHTLKPLRELQAFEDGSYLLATGPTFILLGRRKSSTANDEAAEYDWIEYPLLGKQFTTCAHAIFSTSSNKKGGQVHHITLAVGTNEGQIHLYDDILSLLQKPSLAPPKVMHWHRSAVSSLKISPDGSYIISGGRETVLVLWQLQTGRQQFLPHLTSEIERITLNIKGDKYALQMGDNSIIVLSTAELKVVAAFGGLQMPIPASEFTADRKVAQELWMPEHPAAVLHPQRGNELLLTVPASQPKTVSDIATRTFLQTFDVHANRHVARQALTRNNVTDFNVGPDKVPIVPPDVSMLAISRDGSYLATVDEWTPAPRDVSFLSGSESDTWQEMEVRREVHLKIWRWESEHQGGAWILDFRADAPHDRANLGEGSGRVLSLAANPSRAGFATVGEDGVVKLWTPKTKTTHRGDKVVDWRCSRAVTLENPVVDDELVRADSPMGVAVPGVSELGPDRSCLSWSPDGSMLAVALVDEDNDSVQSISFVNTSNGTITRKSGIVGDQPLSALAILDRYLIVATMKDVRVWDLVEGRQTQRFAHSAAPRDNYLAIDHTGGTYALALSATEKEKSCIDVFEIKSGRRINRIMAGAPIAAILATTGARRSFVVLFDDATVRLLEQGAAGKGDFSLSRVPSEEAGDNDENDNTISRDLAVLASVATSVTPAKDPSKEEYPKQALALGTSFSDVSDERPVVRAEQLASVFETPGSVRDMYSAVVRLVSAKPSAS</sequence>
<dbReference type="PROSITE" id="PS50082">
    <property type="entry name" value="WD_REPEATS_2"/>
    <property type="match status" value="1"/>
</dbReference>
<evidence type="ECO:0000313" key="10">
    <source>
        <dbReference type="EMBL" id="KAF2723151.1"/>
    </source>
</evidence>
<keyword evidence="2" id="KW-0690">Ribosome biogenesis</keyword>
<feature type="region of interest" description="Disordered" evidence="9">
    <location>
        <begin position="1"/>
        <end position="123"/>
    </location>
</feature>
<feature type="compositionally biased region" description="Low complexity" evidence="9">
    <location>
        <begin position="108"/>
        <end position="120"/>
    </location>
</feature>
<dbReference type="GO" id="GO:0032040">
    <property type="term" value="C:small-subunit processome"/>
    <property type="evidence" value="ECO:0007669"/>
    <property type="project" value="InterPro"/>
</dbReference>
<evidence type="ECO:0000313" key="11">
    <source>
        <dbReference type="Proteomes" id="UP000799441"/>
    </source>
</evidence>
<dbReference type="GO" id="GO:2000234">
    <property type="term" value="P:positive regulation of rRNA processing"/>
    <property type="evidence" value="ECO:0007669"/>
    <property type="project" value="TreeGrafter"/>
</dbReference>
<gene>
    <name evidence="10" type="ORF">K431DRAFT_283313</name>
</gene>